<reference evidence="4" key="2">
    <citation type="submission" date="2020-04" db="EMBL/GenBank/DDBJ databases">
        <authorList>
            <consortium name="NCBI Genome Project"/>
        </authorList>
    </citation>
    <scope>NUCLEOTIDE SEQUENCE</scope>
    <source>
        <strain evidence="4">CBS 781.70</strain>
    </source>
</reference>
<feature type="region of interest" description="Disordered" evidence="1">
    <location>
        <begin position="1"/>
        <end position="25"/>
    </location>
</feature>
<name>A0A6G1FVU9_9PEZI</name>
<dbReference type="AlphaFoldDB" id="A0A6G1FVU9"/>
<dbReference type="EMBL" id="ML975170">
    <property type="protein sequence ID" value="KAF1809759.1"/>
    <property type="molecule type" value="Genomic_DNA"/>
</dbReference>
<keyword evidence="3" id="KW-1185">Reference proteome</keyword>
<proteinExistence type="predicted"/>
<evidence type="ECO:0000313" key="2">
    <source>
        <dbReference type="EMBL" id="KAF1809759.1"/>
    </source>
</evidence>
<accession>A0A6G1FVU9</accession>
<reference evidence="2 4" key="1">
    <citation type="submission" date="2020-01" db="EMBL/GenBank/DDBJ databases">
        <authorList>
            <consortium name="DOE Joint Genome Institute"/>
            <person name="Haridas S."/>
            <person name="Albert R."/>
            <person name="Binder M."/>
            <person name="Bloem J."/>
            <person name="Labutti K."/>
            <person name="Salamov A."/>
            <person name="Andreopoulos B."/>
            <person name="Baker S.E."/>
            <person name="Barry K."/>
            <person name="Bills G."/>
            <person name="Bluhm B.H."/>
            <person name="Cannon C."/>
            <person name="Castanera R."/>
            <person name="Culley D.E."/>
            <person name="Daum C."/>
            <person name="Ezra D."/>
            <person name="Gonzalez J.B."/>
            <person name="Henrissat B."/>
            <person name="Kuo A."/>
            <person name="Liang C."/>
            <person name="Lipzen A."/>
            <person name="Lutzoni F."/>
            <person name="Magnuson J."/>
            <person name="Mondo S."/>
            <person name="Nolan M."/>
            <person name="Ohm R."/>
            <person name="Pangilinan J."/>
            <person name="Park H.-J."/>
            <person name="Ramirez L."/>
            <person name="Alfaro M."/>
            <person name="Sun H."/>
            <person name="Tritt A."/>
            <person name="Yoshinaga Y."/>
            <person name="Zwiers L.-H."/>
            <person name="Turgeon B.G."/>
            <person name="Goodwin S.B."/>
            <person name="Spatafora J.W."/>
            <person name="Crous P.W."/>
            <person name="Grigoriev I.V."/>
        </authorList>
    </citation>
    <scope>NUCLEOTIDE SEQUENCE</scope>
    <source>
        <strain evidence="2 4">CBS 781.70</strain>
    </source>
</reference>
<dbReference type="Proteomes" id="UP000504638">
    <property type="component" value="Unplaced"/>
</dbReference>
<protein>
    <submittedName>
        <fullName evidence="2 4">Uncharacterized protein</fullName>
    </submittedName>
</protein>
<sequence>MILDSQPYGPNENRDSLKSKSWTPPPTIGCLGFSRGYWIAFWKQCWLVLLNPKPYFTRYPRSRQRDVDLN</sequence>
<reference evidence="4" key="3">
    <citation type="submission" date="2025-04" db="UniProtKB">
        <authorList>
            <consortium name="RefSeq"/>
        </authorList>
    </citation>
    <scope>IDENTIFICATION</scope>
    <source>
        <strain evidence="4">CBS 781.70</strain>
    </source>
</reference>
<gene>
    <name evidence="2 4" type="ORF">P152DRAFT_148088</name>
</gene>
<organism evidence="2">
    <name type="scientific">Eremomyces bilateralis CBS 781.70</name>
    <dbReference type="NCBI Taxonomy" id="1392243"/>
    <lineage>
        <taxon>Eukaryota</taxon>
        <taxon>Fungi</taxon>
        <taxon>Dikarya</taxon>
        <taxon>Ascomycota</taxon>
        <taxon>Pezizomycotina</taxon>
        <taxon>Dothideomycetes</taxon>
        <taxon>Dothideomycetes incertae sedis</taxon>
        <taxon>Eremomycetales</taxon>
        <taxon>Eremomycetaceae</taxon>
        <taxon>Eremomyces</taxon>
    </lineage>
</organism>
<evidence type="ECO:0000313" key="4">
    <source>
        <dbReference type="RefSeq" id="XP_033531390.1"/>
    </source>
</evidence>
<evidence type="ECO:0000256" key="1">
    <source>
        <dbReference type="SAM" id="MobiDB-lite"/>
    </source>
</evidence>
<dbReference type="RefSeq" id="XP_033531390.1">
    <property type="nucleotide sequence ID" value="XM_033673909.1"/>
</dbReference>
<dbReference type="GeneID" id="54414479"/>
<evidence type="ECO:0000313" key="3">
    <source>
        <dbReference type="Proteomes" id="UP000504638"/>
    </source>
</evidence>